<evidence type="ECO:0000256" key="2">
    <source>
        <dbReference type="ARBA" id="ARBA00023136"/>
    </source>
</evidence>
<feature type="transmembrane region" description="Helical" evidence="3">
    <location>
        <begin position="369"/>
        <end position="388"/>
    </location>
</feature>
<dbReference type="GO" id="GO:0016020">
    <property type="term" value="C:membrane"/>
    <property type="evidence" value="ECO:0007669"/>
    <property type="project" value="InterPro"/>
</dbReference>
<dbReference type="InterPro" id="IPR050768">
    <property type="entry name" value="UPF0353/GerABKA_families"/>
</dbReference>
<evidence type="ECO:0000313" key="4">
    <source>
        <dbReference type="EMBL" id="HIS65089.1"/>
    </source>
</evidence>
<evidence type="ECO:0000256" key="3">
    <source>
        <dbReference type="SAM" id="Phobius"/>
    </source>
</evidence>
<comment type="similarity">
    <text evidence="1">Belongs to the GerABKA family.</text>
</comment>
<sequence>MELTAAAIEAAFGETGDFVAREVEAAGWRLRLYFIDGLVTGGTISEYVLRPLAQALTGANMGQLVERAERGTVYNAVCVRVTDGADALSKLLNGFAVVLFPGEKTALAFEAKTTVNRSTGAPQVENTVKGAKDAFNENMRINTGLIRRHMRSEKLRFTQLVVGTQTATNVSVAWVDGVTDPELIERTVQRLKSLDVDSLATTAAAEEYLTGSRKTAFPLLQYTERTDRFVTALLAGRVGILIDGLPLAYLAPVNLGRLMDSPEDLSRDFVSASALRVLRYAALLVTLLLPGLYVAMAAFHQEMLPTALLQSVIESKQNVPFPTIIEVLFLLLAFEILQEAGLQLPQSIGQTVSIIGGLVVGSAAVEAKLISPAALIAVSVAGICGFALPERDFADAIRIWRLVLAVAASIAGLFGLTAAVLLLVARLAGLQSYGAAYLAPFSAASGGGAILRKRLVTRNQKPEDAGQEGKP</sequence>
<keyword evidence="3" id="KW-0812">Transmembrane</keyword>
<evidence type="ECO:0000313" key="5">
    <source>
        <dbReference type="Proteomes" id="UP000886741"/>
    </source>
</evidence>
<reference evidence="4" key="2">
    <citation type="journal article" date="2021" name="PeerJ">
        <title>Extensive microbial diversity within the chicken gut microbiome revealed by metagenomics and culture.</title>
        <authorList>
            <person name="Gilroy R."/>
            <person name="Ravi A."/>
            <person name="Getino M."/>
            <person name="Pursley I."/>
            <person name="Horton D.L."/>
            <person name="Alikhan N.F."/>
            <person name="Baker D."/>
            <person name="Gharbi K."/>
            <person name="Hall N."/>
            <person name="Watson M."/>
            <person name="Adriaenssens E.M."/>
            <person name="Foster-Nyarko E."/>
            <person name="Jarju S."/>
            <person name="Secka A."/>
            <person name="Antonio M."/>
            <person name="Oren A."/>
            <person name="Chaudhuri R.R."/>
            <person name="La Ragione R."/>
            <person name="Hildebrand F."/>
            <person name="Pallen M.J."/>
        </authorList>
    </citation>
    <scope>NUCLEOTIDE SEQUENCE</scope>
    <source>
        <strain evidence="4">ChiBcec16-1751</strain>
    </source>
</reference>
<dbReference type="InterPro" id="IPR004995">
    <property type="entry name" value="Spore_Ger"/>
</dbReference>
<proteinExistence type="inferred from homology"/>
<dbReference type="PANTHER" id="PTHR22550:SF5">
    <property type="entry name" value="LEUCINE ZIPPER PROTEIN 4"/>
    <property type="match status" value="1"/>
</dbReference>
<evidence type="ECO:0000256" key="1">
    <source>
        <dbReference type="ARBA" id="ARBA00005278"/>
    </source>
</evidence>
<accession>A0A9D1FAB0</accession>
<feature type="transmembrane region" description="Helical" evidence="3">
    <location>
        <begin position="277"/>
        <end position="299"/>
    </location>
</feature>
<dbReference type="GO" id="GO:0009847">
    <property type="term" value="P:spore germination"/>
    <property type="evidence" value="ECO:0007669"/>
    <property type="project" value="InterPro"/>
</dbReference>
<dbReference type="Proteomes" id="UP000886741">
    <property type="component" value="Unassembled WGS sequence"/>
</dbReference>
<organism evidence="4 5">
    <name type="scientific">Candidatus Avoscillospira avistercoris</name>
    <dbReference type="NCBI Taxonomy" id="2840707"/>
    <lineage>
        <taxon>Bacteria</taxon>
        <taxon>Bacillati</taxon>
        <taxon>Bacillota</taxon>
        <taxon>Clostridia</taxon>
        <taxon>Eubacteriales</taxon>
        <taxon>Oscillospiraceae</taxon>
        <taxon>Oscillospiraceae incertae sedis</taxon>
        <taxon>Candidatus Avoscillospira</taxon>
    </lineage>
</organism>
<name>A0A9D1FAB0_9FIRM</name>
<protein>
    <submittedName>
        <fullName evidence="4">Spore germination protein</fullName>
    </submittedName>
</protein>
<dbReference type="Pfam" id="PF03323">
    <property type="entry name" value="GerA"/>
    <property type="match status" value="1"/>
</dbReference>
<reference evidence="4" key="1">
    <citation type="submission" date="2020-10" db="EMBL/GenBank/DDBJ databases">
        <authorList>
            <person name="Gilroy R."/>
        </authorList>
    </citation>
    <scope>NUCLEOTIDE SEQUENCE</scope>
    <source>
        <strain evidence="4">ChiBcec16-1751</strain>
    </source>
</reference>
<feature type="transmembrane region" description="Helical" evidence="3">
    <location>
        <begin position="430"/>
        <end position="451"/>
    </location>
</feature>
<dbReference type="AlphaFoldDB" id="A0A9D1FAB0"/>
<gene>
    <name evidence="4" type="ORF">IAA83_06940</name>
</gene>
<dbReference type="PANTHER" id="PTHR22550">
    <property type="entry name" value="SPORE GERMINATION PROTEIN"/>
    <property type="match status" value="1"/>
</dbReference>
<keyword evidence="3" id="KW-1133">Transmembrane helix</keyword>
<dbReference type="PIRSF" id="PIRSF005690">
    <property type="entry name" value="GerBA"/>
    <property type="match status" value="1"/>
</dbReference>
<keyword evidence="2 3" id="KW-0472">Membrane</keyword>
<comment type="caution">
    <text evidence="4">The sequence shown here is derived from an EMBL/GenBank/DDBJ whole genome shotgun (WGS) entry which is preliminary data.</text>
</comment>
<dbReference type="EMBL" id="DVJJ01000105">
    <property type="protein sequence ID" value="HIS65089.1"/>
    <property type="molecule type" value="Genomic_DNA"/>
</dbReference>
<feature type="transmembrane region" description="Helical" evidence="3">
    <location>
        <begin position="400"/>
        <end position="424"/>
    </location>
</feature>